<comment type="caution">
    <text evidence="3">The sequence shown here is derived from an EMBL/GenBank/DDBJ whole genome shotgun (WGS) entry which is preliminary data.</text>
</comment>
<dbReference type="InterPro" id="IPR033469">
    <property type="entry name" value="CYTH-like_dom_sf"/>
</dbReference>
<evidence type="ECO:0000259" key="2">
    <source>
        <dbReference type="PROSITE" id="PS51708"/>
    </source>
</evidence>
<sequence>MPSQHPAPDTARTDPRRSWRVPDDRRLPALEPLASAVERHEAVTLRETLWDTEERVLAGEGVTLTRAHDGSWSLDRGEGPEPLGPDLDFPDVEQPPRDAVEVFLRGRAVGTVRLRDTTTTLVTLGGKDGRVRAEIADVRVDEGDPDTTTLRSARWWALSDDGRDGATARAAERALDDAATEPPSTSAVAVPPTPVLAPERRGNRAKRPRSGTAAAFVLRVLESLRTDLVAVDPRVRADEHESVHDFRKVVRRLRSVLAAYRGALDRDATEALRAALAQVGRVAGAARDAEVLHGGLFRSAARAPDGFVDAPTLDRIGERAAALRSAAAAELRQVLRSDDWFRALDALDQILLRAPAGPHAQDDAAAFVAKRIDRERARVRRLVDGGSDDLDALHEIRKAARRLRYALQAAGDVADLGKRRLGRLRRVQETLGDALDAAHAANAYRRLSGPAARDGADTFGYGALATAEHAVLERGLRRSRKVLARL</sequence>
<dbReference type="Pfam" id="PF05235">
    <property type="entry name" value="CHAD"/>
    <property type="match status" value="1"/>
</dbReference>
<reference evidence="3 4" key="1">
    <citation type="submission" date="2024-03" db="EMBL/GenBank/DDBJ databases">
        <title>Whole genomes of four grape xylem sap localized bacterial endophytes.</title>
        <authorList>
            <person name="Kumar G."/>
            <person name="Savka M.A."/>
        </authorList>
    </citation>
    <scope>NUCLEOTIDE SEQUENCE [LARGE SCALE GENOMIC DNA]</scope>
    <source>
        <strain evidence="3 4">RIT_GXS8</strain>
    </source>
</reference>
<proteinExistence type="predicted"/>
<dbReference type="RefSeq" id="WP_340195540.1">
    <property type="nucleotide sequence ID" value="NZ_JBBKAP010000001.1"/>
</dbReference>
<dbReference type="PROSITE" id="PS51708">
    <property type="entry name" value="CHAD"/>
    <property type="match status" value="1"/>
</dbReference>
<evidence type="ECO:0000313" key="3">
    <source>
        <dbReference type="EMBL" id="MEK0169861.1"/>
    </source>
</evidence>
<dbReference type="PANTHER" id="PTHR39339:SF1">
    <property type="entry name" value="CHAD DOMAIN-CONTAINING PROTEIN"/>
    <property type="match status" value="1"/>
</dbReference>
<accession>A0ABU8Y4X3</accession>
<feature type="region of interest" description="Disordered" evidence="1">
    <location>
        <begin position="1"/>
        <end position="27"/>
    </location>
</feature>
<evidence type="ECO:0000256" key="1">
    <source>
        <dbReference type="SAM" id="MobiDB-lite"/>
    </source>
</evidence>
<feature type="compositionally biased region" description="Basic and acidic residues" evidence="1">
    <location>
        <begin position="11"/>
        <end position="27"/>
    </location>
</feature>
<gene>
    <name evidence="3" type="ORF">WMN62_00090</name>
</gene>
<dbReference type="PANTHER" id="PTHR39339">
    <property type="entry name" value="SLR1444 PROTEIN"/>
    <property type="match status" value="1"/>
</dbReference>
<dbReference type="InterPro" id="IPR038186">
    <property type="entry name" value="CHAD_dom_sf"/>
</dbReference>
<protein>
    <submittedName>
        <fullName evidence="3">CHAD domain-containing protein</fullName>
    </submittedName>
</protein>
<dbReference type="SMART" id="SM00880">
    <property type="entry name" value="CHAD"/>
    <property type="match status" value="1"/>
</dbReference>
<feature type="domain" description="CHAD" evidence="2">
    <location>
        <begin position="210"/>
        <end position="486"/>
    </location>
</feature>
<name>A0ABU8Y4X3_9MICO</name>
<organism evidence="3 4">
    <name type="scientific">Curtobacterium citreum</name>
    <dbReference type="NCBI Taxonomy" id="2036"/>
    <lineage>
        <taxon>Bacteria</taxon>
        <taxon>Bacillati</taxon>
        <taxon>Actinomycetota</taxon>
        <taxon>Actinomycetes</taxon>
        <taxon>Micrococcales</taxon>
        <taxon>Microbacteriaceae</taxon>
        <taxon>Curtobacterium</taxon>
    </lineage>
</organism>
<feature type="compositionally biased region" description="Low complexity" evidence="1">
    <location>
        <begin position="180"/>
        <end position="190"/>
    </location>
</feature>
<evidence type="ECO:0000313" key="4">
    <source>
        <dbReference type="Proteomes" id="UP001370299"/>
    </source>
</evidence>
<dbReference type="SUPFAM" id="SSF55154">
    <property type="entry name" value="CYTH-like phosphatases"/>
    <property type="match status" value="1"/>
</dbReference>
<keyword evidence="4" id="KW-1185">Reference proteome</keyword>
<dbReference type="Gene3D" id="1.40.20.10">
    <property type="entry name" value="CHAD domain"/>
    <property type="match status" value="1"/>
</dbReference>
<dbReference type="InterPro" id="IPR007899">
    <property type="entry name" value="CHAD_dom"/>
</dbReference>
<dbReference type="EMBL" id="JBBLYY010000001">
    <property type="protein sequence ID" value="MEK0169861.1"/>
    <property type="molecule type" value="Genomic_DNA"/>
</dbReference>
<feature type="region of interest" description="Disordered" evidence="1">
    <location>
        <begin position="174"/>
        <end position="208"/>
    </location>
</feature>
<dbReference type="Proteomes" id="UP001370299">
    <property type="component" value="Unassembled WGS sequence"/>
</dbReference>